<dbReference type="Gene3D" id="3.30.1120.90">
    <property type="entry name" value="Nucleosome assembly protein"/>
    <property type="match status" value="1"/>
</dbReference>
<proteinExistence type="inferred from homology"/>
<name>Q6CUQ6_KLULA</name>
<protein>
    <submittedName>
        <fullName evidence="3">KLLA0C03047p</fullName>
    </submittedName>
</protein>
<feature type="compositionally biased region" description="Acidic residues" evidence="2">
    <location>
        <begin position="237"/>
        <end position="263"/>
    </location>
</feature>
<comment type="similarity">
    <text evidence="1">Belongs to the nucleosome assembly protein (NAP) family.</text>
</comment>
<dbReference type="SUPFAM" id="SSF143113">
    <property type="entry name" value="NAP-like"/>
    <property type="match status" value="1"/>
</dbReference>
<dbReference type="eggNOG" id="KOG1508">
    <property type="taxonomic scope" value="Eukaryota"/>
</dbReference>
<dbReference type="GO" id="GO:0006334">
    <property type="term" value="P:nucleosome assembly"/>
    <property type="evidence" value="ECO:0007669"/>
    <property type="project" value="InterPro"/>
</dbReference>
<dbReference type="HOGENOM" id="CLU_072852_0_0_1"/>
<accession>Q6CUQ6</accession>
<evidence type="ECO:0000256" key="2">
    <source>
        <dbReference type="SAM" id="MobiDB-lite"/>
    </source>
</evidence>
<evidence type="ECO:0000313" key="4">
    <source>
        <dbReference type="Proteomes" id="UP000000598"/>
    </source>
</evidence>
<dbReference type="InParanoid" id="Q6CUQ6"/>
<dbReference type="STRING" id="284590.Q6CUQ6"/>
<dbReference type="EMBL" id="CR382123">
    <property type="protein sequence ID" value="CAH01184.1"/>
    <property type="molecule type" value="Genomic_DNA"/>
</dbReference>
<gene>
    <name evidence="3" type="ORF">KLLA0_C03047g</name>
</gene>
<organism evidence="3 4">
    <name type="scientific">Kluyveromyces lactis (strain ATCC 8585 / CBS 2359 / DSM 70799 / NBRC 1267 / NRRL Y-1140 / WM37)</name>
    <name type="common">Yeast</name>
    <name type="synonym">Candida sphaerica</name>
    <dbReference type="NCBI Taxonomy" id="284590"/>
    <lineage>
        <taxon>Eukaryota</taxon>
        <taxon>Fungi</taxon>
        <taxon>Dikarya</taxon>
        <taxon>Ascomycota</taxon>
        <taxon>Saccharomycotina</taxon>
        <taxon>Saccharomycetes</taxon>
        <taxon>Saccharomycetales</taxon>
        <taxon>Saccharomycetaceae</taxon>
        <taxon>Kluyveromyces</taxon>
    </lineage>
</organism>
<dbReference type="AlphaFoldDB" id="Q6CUQ6"/>
<dbReference type="Proteomes" id="UP000000598">
    <property type="component" value="Chromosome C"/>
</dbReference>
<dbReference type="OMA" id="PGKEFPN"/>
<dbReference type="GO" id="GO:0005634">
    <property type="term" value="C:nucleus"/>
    <property type="evidence" value="ECO:0007669"/>
    <property type="project" value="InterPro"/>
</dbReference>
<dbReference type="PaxDb" id="284590-Q6CUQ6"/>
<reference evidence="3 4" key="1">
    <citation type="journal article" date="2004" name="Nature">
        <title>Genome evolution in yeasts.</title>
        <authorList>
            <consortium name="Genolevures"/>
            <person name="Dujon B."/>
            <person name="Sherman D."/>
            <person name="Fischer G."/>
            <person name="Durrens P."/>
            <person name="Casaregola S."/>
            <person name="Lafontaine I."/>
            <person name="de Montigny J."/>
            <person name="Marck C."/>
            <person name="Neuveglise C."/>
            <person name="Talla E."/>
            <person name="Goffard N."/>
            <person name="Frangeul L."/>
            <person name="Aigle M."/>
            <person name="Anthouard V."/>
            <person name="Babour A."/>
            <person name="Barbe V."/>
            <person name="Barnay S."/>
            <person name="Blanchin S."/>
            <person name="Beckerich J.M."/>
            <person name="Beyne E."/>
            <person name="Bleykasten C."/>
            <person name="Boisrame A."/>
            <person name="Boyer J."/>
            <person name="Cattolico L."/>
            <person name="Confanioleri F."/>
            <person name="de Daruvar A."/>
            <person name="Despons L."/>
            <person name="Fabre E."/>
            <person name="Fairhead C."/>
            <person name="Ferry-Dumazet H."/>
            <person name="Groppi A."/>
            <person name="Hantraye F."/>
            <person name="Hennequin C."/>
            <person name="Jauniaux N."/>
            <person name="Joyet P."/>
            <person name="Kachouri R."/>
            <person name="Kerrest A."/>
            <person name="Koszul R."/>
            <person name="Lemaire M."/>
            <person name="Lesur I."/>
            <person name="Ma L."/>
            <person name="Muller H."/>
            <person name="Nicaud J.M."/>
            <person name="Nikolski M."/>
            <person name="Oztas S."/>
            <person name="Ozier-Kalogeropoulos O."/>
            <person name="Pellenz S."/>
            <person name="Potier S."/>
            <person name="Richard G.F."/>
            <person name="Straub M.L."/>
            <person name="Suleau A."/>
            <person name="Swennene D."/>
            <person name="Tekaia F."/>
            <person name="Wesolowski-Louvel M."/>
            <person name="Westhof E."/>
            <person name="Wirth B."/>
            <person name="Zeniou-Meyer M."/>
            <person name="Zivanovic I."/>
            <person name="Bolotin-Fukuhara M."/>
            <person name="Thierry A."/>
            <person name="Bouchier C."/>
            <person name="Caudron B."/>
            <person name="Scarpelli C."/>
            <person name="Gaillardin C."/>
            <person name="Weissenbach J."/>
            <person name="Wincker P."/>
            <person name="Souciet J.L."/>
        </authorList>
    </citation>
    <scope>NUCLEOTIDE SEQUENCE [LARGE SCALE GENOMIC DNA]</scope>
    <source>
        <strain evidence="4">ATCC 8585 / CBS 2359 / DSM 70799 / NBRC 1267 / NRRL Y-1140 / WM37</strain>
    </source>
</reference>
<evidence type="ECO:0000313" key="3">
    <source>
        <dbReference type="EMBL" id="CAH01184.1"/>
    </source>
</evidence>
<dbReference type="KEGG" id="kla:KLLA0_C03047g"/>
<dbReference type="InterPro" id="IPR002164">
    <property type="entry name" value="NAP_family"/>
</dbReference>
<dbReference type="InterPro" id="IPR037231">
    <property type="entry name" value="NAP-like_sf"/>
</dbReference>
<evidence type="ECO:0000256" key="1">
    <source>
        <dbReference type="ARBA" id="ARBA00009947"/>
    </source>
</evidence>
<feature type="region of interest" description="Disordered" evidence="2">
    <location>
        <begin position="236"/>
        <end position="276"/>
    </location>
</feature>
<sequence length="276" mass="31646">MCIANSVCGNAFRGLAECEDEMALAENEAELYKIKLMAPVFDKRDKLIEKIPFFWNIALTQHSDFSNYVRASDFKYIEAIKKIVVKPLALEDEECTARDFQITIEFNEIKGDLKAQHVSKVFKIEKDVSKILIKKNRTAEDDELDADLGFLTSEPVNIDWPKSYDNINPELISDKSTPEGKKNYRTGMKTFFAWFKWTGLKPGKEFPNGDALANLFNEELYPYCVKYYTEAQRDVMDESDGDSEDDSDAPLDLDLEEVNDEEGSDSKHLNKKTKLQ</sequence>
<keyword evidence="4" id="KW-1185">Reference proteome</keyword>
<dbReference type="FunCoup" id="Q6CUQ6">
    <property type="interactions" value="634"/>
</dbReference>
<dbReference type="PANTHER" id="PTHR11875">
    <property type="entry name" value="TESTIS-SPECIFIC Y-ENCODED PROTEIN"/>
    <property type="match status" value="1"/>
</dbReference>